<feature type="domain" description="Dehydrogenase E1 component" evidence="6">
    <location>
        <begin position="89"/>
        <end position="381"/>
    </location>
</feature>
<dbReference type="GO" id="GO:0003863">
    <property type="term" value="F:branched-chain 2-oxo acid dehydrogenase activity"/>
    <property type="evidence" value="ECO:0007669"/>
    <property type="project" value="UniProtKB-EC"/>
</dbReference>
<dbReference type="Proteomes" id="UP000294558">
    <property type="component" value="Unassembled WGS sequence"/>
</dbReference>
<comment type="function">
    <text evidence="4">The branched-chain alpha-keto dehydrogenase complex catalyzes the overall conversion of alpha-keto acids to acyl-CoA and CO(2). It contains multiple copies of three enzymatic components: branched-chain alpha-keto acid decarboxylase (E1), lipoamide acyltransferase (E2) and lipoamide dehydrogenase (E3).</text>
</comment>
<evidence type="ECO:0000256" key="1">
    <source>
        <dbReference type="ARBA" id="ARBA00001964"/>
    </source>
</evidence>
<name>A0A4R7HVE8_9ACTN</name>
<dbReference type="PANTHER" id="PTHR43380">
    <property type="entry name" value="2-OXOISOVALERATE DEHYDROGENASE SUBUNIT ALPHA, MITOCHONDRIAL"/>
    <property type="match status" value="1"/>
</dbReference>
<comment type="similarity">
    <text evidence="4">Belongs to the BCKDHA family.</text>
</comment>
<sequence>MGNSSDAHAPSSGLSLRIPQPARGHQPADQVRYVSKAGEMKKPDLDEKVERVALMRKQMVRVLDDDGRAVGEWVPDLSFDDKLTGLRDMMTVRAFDARMLRAHRQGKISFYMQALGEEAIACSQKRALRPGDMHFPTYRQQGLLIAGGYPIVQMMNQILSNEHDPLKGRQLPVLYSAKSHGFFSISGNLATQFPQAVGWAMASAMRGDTAIASAWIGEGSSAENDFHAALVMASTYQAPVILNIVNNHWAISTPEDFARGASATFADRGYGFSIPAIRVDGNDYLAAYAASQWAEQRARSNLGPTLLEWITLRRGAHSTSDDPSVYRPDHESEQFPLGDPIDRLKQHLVVDGDWDDERHAALEQEIAAEIDAALAEADSHGSVKSGVVPSASTMFDDVYAELPRHLREQRDQVGE</sequence>
<dbReference type="InterPro" id="IPR029061">
    <property type="entry name" value="THDP-binding"/>
</dbReference>
<dbReference type="GO" id="GO:0009083">
    <property type="term" value="P:branched-chain amino acid catabolic process"/>
    <property type="evidence" value="ECO:0007669"/>
    <property type="project" value="TreeGrafter"/>
</dbReference>
<comment type="cofactor">
    <cofactor evidence="1 4">
        <name>thiamine diphosphate</name>
        <dbReference type="ChEBI" id="CHEBI:58937"/>
    </cofactor>
</comment>
<keyword evidence="2 4" id="KW-0560">Oxidoreductase</keyword>
<evidence type="ECO:0000313" key="8">
    <source>
        <dbReference type="Proteomes" id="UP000294558"/>
    </source>
</evidence>
<comment type="catalytic activity">
    <reaction evidence="4">
        <text>N(6)-[(R)-lipoyl]-L-lysyl-[protein] + 3-methyl-2-oxobutanoate + H(+) = N(6)-[(R)-S(8)-2-methylpropanoyldihydrolipoyl]-L-lysyl-[protein] + CO2</text>
        <dbReference type="Rhea" id="RHEA:13457"/>
        <dbReference type="Rhea" id="RHEA-COMP:10474"/>
        <dbReference type="Rhea" id="RHEA-COMP:10497"/>
        <dbReference type="ChEBI" id="CHEBI:11851"/>
        <dbReference type="ChEBI" id="CHEBI:15378"/>
        <dbReference type="ChEBI" id="CHEBI:16526"/>
        <dbReference type="ChEBI" id="CHEBI:83099"/>
        <dbReference type="ChEBI" id="CHEBI:83142"/>
        <dbReference type="EC" id="1.2.4.4"/>
    </reaction>
</comment>
<evidence type="ECO:0000313" key="7">
    <source>
        <dbReference type="EMBL" id="TDT14967.1"/>
    </source>
</evidence>
<dbReference type="SUPFAM" id="SSF52518">
    <property type="entry name" value="Thiamin diphosphate-binding fold (THDP-binding)"/>
    <property type="match status" value="1"/>
</dbReference>
<organism evidence="7 8">
    <name type="scientific">Ilumatobacter fluminis</name>
    <dbReference type="NCBI Taxonomy" id="467091"/>
    <lineage>
        <taxon>Bacteria</taxon>
        <taxon>Bacillati</taxon>
        <taxon>Actinomycetota</taxon>
        <taxon>Acidimicrobiia</taxon>
        <taxon>Acidimicrobiales</taxon>
        <taxon>Ilumatobacteraceae</taxon>
        <taxon>Ilumatobacter</taxon>
    </lineage>
</organism>
<dbReference type="InterPro" id="IPR001017">
    <property type="entry name" value="DH_E1"/>
</dbReference>
<dbReference type="InterPro" id="IPR050771">
    <property type="entry name" value="Alpha-ketoacid_DH_E1_comp"/>
</dbReference>
<dbReference type="PANTHER" id="PTHR43380:SF1">
    <property type="entry name" value="2-OXOISOVALERATE DEHYDROGENASE SUBUNIT ALPHA, MITOCHONDRIAL"/>
    <property type="match status" value="1"/>
</dbReference>
<keyword evidence="3 4" id="KW-0786">Thiamine pyrophosphate</keyword>
<protein>
    <recommendedName>
        <fullName evidence="4">2-oxoisovalerate dehydrogenase subunit alpha</fullName>
        <ecNumber evidence="4">1.2.4.4</ecNumber>
    </recommendedName>
    <alternativeName>
        <fullName evidence="4">Branched-chain alpha-keto acid dehydrogenase E1 component alpha chain</fullName>
    </alternativeName>
</protein>
<dbReference type="GO" id="GO:0000287">
    <property type="term" value="F:magnesium ion binding"/>
    <property type="evidence" value="ECO:0007669"/>
    <property type="project" value="UniProtKB-ARBA"/>
</dbReference>
<evidence type="ECO:0000256" key="2">
    <source>
        <dbReference type="ARBA" id="ARBA00023002"/>
    </source>
</evidence>
<proteinExistence type="inferred from homology"/>
<evidence type="ECO:0000256" key="4">
    <source>
        <dbReference type="RuleBase" id="RU365014"/>
    </source>
</evidence>
<dbReference type="Pfam" id="PF00676">
    <property type="entry name" value="E1_dh"/>
    <property type="match status" value="1"/>
</dbReference>
<accession>A0A4R7HVE8</accession>
<dbReference type="Gene3D" id="3.40.50.970">
    <property type="match status" value="1"/>
</dbReference>
<dbReference type="AlphaFoldDB" id="A0A4R7HVE8"/>
<keyword evidence="8" id="KW-1185">Reference proteome</keyword>
<reference evidence="7 8" key="1">
    <citation type="submission" date="2019-03" db="EMBL/GenBank/DDBJ databases">
        <title>Sequencing the genomes of 1000 actinobacteria strains.</title>
        <authorList>
            <person name="Klenk H.-P."/>
        </authorList>
    </citation>
    <scope>NUCLEOTIDE SEQUENCE [LARGE SCALE GENOMIC DNA]</scope>
    <source>
        <strain evidence="7 8">DSM 18936</strain>
    </source>
</reference>
<gene>
    <name evidence="7" type="ORF">BDK89_0526</name>
</gene>
<evidence type="ECO:0000256" key="3">
    <source>
        <dbReference type="ARBA" id="ARBA00023052"/>
    </source>
</evidence>
<dbReference type="EMBL" id="SOAU01000001">
    <property type="protein sequence ID" value="TDT14967.1"/>
    <property type="molecule type" value="Genomic_DNA"/>
</dbReference>
<dbReference type="CDD" id="cd02000">
    <property type="entry name" value="TPP_E1_PDC_ADC_BCADC"/>
    <property type="match status" value="1"/>
</dbReference>
<feature type="region of interest" description="Disordered" evidence="5">
    <location>
        <begin position="1"/>
        <end position="29"/>
    </location>
</feature>
<comment type="caution">
    <text evidence="7">The sequence shown here is derived from an EMBL/GenBank/DDBJ whole genome shotgun (WGS) entry which is preliminary data.</text>
</comment>
<evidence type="ECO:0000256" key="5">
    <source>
        <dbReference type="SAM" id="MobiDB-lite"/>
    </source>
</evidence>
<evidence type="ECO:0000259" key="6">
    <source>
        <dbReference type="Pfam" id="PF00676"/>
    </source>
</evidence>
<dbReference type="EC" id="1.2.4.4" evidence="4"/>